<dbReference type="InterPro" id="IPR043519">
    <property type="entry name" value="NT_sf"/>
</dbReference>
<comment type="caution">
    <text evidence="2">The sequence shown here is derived from an EMBL/GenBank/DDBJ whole genome shotgun (WGS) entry which is preliminary data.</text>
</comment>
<evidence type="ECO:0000313" key="3">
    <source>
        <dbReference type="Proteomes" id="UP000231263"/>
    </source>
</evidence>
<dbReference type="EMBL" id="PFWT01000005">
    <property type="protein sequence ID" value="PJA46986.1"/>
    <property type="molecule type" value="Genomic_DNA"/>
</dbReference>
<sequence length="257" mass="29624">MNKLERQFEPRPNFENLDEKLSNHGLETKESLRLRSEIKKFFETRHLAISQELGTANFSIIIGGSIQAGTADERSDVDLTIILDRGNTGEIWVRGGIGETDAGVRGFFLFRQDALKQQLRRDIDVNLLSLESILVELENLESSESEEDIFFLIDHIVQIFSPQLYQAVSIDDFRKLIIMKLTSMSEGEKIWNQKIAPQLRATLIERVGDEKGETWPEREERDLTESRRKNDLTKKISDKLKGVQIPNFQEIRMLYGV</sequence>
<dbReference type="Proteomes" id="UP000231263">
    <property type="component" value="Unassembled WGS sequence"/>
</dbReference>
<feature type="domain" description="Polymerase nucleotidyl transferase" evidence="1">
    <location>
        <begin position="51"/>
        <end position="142"/>
    </location>
</feature>
<reference evidence="3" key="1">
    <citation type="submission" date="2017-09" db="EMBL/GenBank/DDBJ databases">
        <title>Depth-based differentiation of microbial function through sediment-hosted aquifers and enrichment of novel symbionts in the deep terrestrial subsurface.</title>
        <authorList>
            <person name="Probst A.J."/>
            <person name="Ladd B."/>
            <person name="Jarett J.K."/>
            <person name="Geller-Mcgrath D.E."/>
            <person name="Sieber C.M.K."/>
            <person name="Emerson J.B."/>
            <person name="Anantharaman K."/>
            <person name="Thomas B.C."/>
            <person name="Malmstrom R."/>
            <person name="Stieglmeier M."/>
            <person name="Klingl A."/>
            <person name="Woyke T."/>
            <person name="Ryan C.M."/>
            <person name="Banfield J.F."/>
        </authorList>
    </citation>
    <scope>NUCLEOTIDE SEQUENCE [LARGE SCALE GENOMIC DNA]</scope>
</reference>
<dbReference type="SUPFAM" id="SSF81301">
    <property type="entry name" value="Nucleotidyltransferase"/>
    <property type="match status" value="1"/>
</dbReference>
<evidence type="ECO:0000313" key="2">
    <source>
        <dbReference type="EMBL" id="PJA46986.1"/>
    </source>
</evidence>
<dbReference type="GO" id="GO:0016779">
    <property type="term" value="F:nucleotidyltransferase activity"/>
    <property type="evidence" value="ECO:0007669"/>
    <property type="project" value="InterPro"/>
</dbReference>
<protein>
    <recommendedName>
        <fullName evidence="1">Polymerase nucleotidyl transferase domain-containing protein</fullName>
    </recommendedName>
</protein>
<dbReference type="InterPro" id="IPR002934">
    <property type="entry name" value="Polymerase_NTP_transf_dom"/>
</dbReference>
<gene>
    <name evidence="2" type="ORF">CO173_00635</name>
</gene>
<name>A0A2M7XGW9_9BACT</name>
<dbReference type="AlphaFoldDB" id="A0A2M7XGW9"/>
<organism evidence="2 3">
    <name type="scientific">Candidatus Uhrbacteria bacterium CG_4_9_14_3_um_filter_41_35</name>
    <dbReference type="NCBI Taxonomy" id="1975034"/>
    <lineage>
        <taxon>Bacteria</taxon>
        <taxon>Candidatus Uhriibacteriota</taxon>
    </lineage>
</organism>
<proteinExistence type="predicted"/>
<accession>A0A2M7XGW9</accession>
<evidence type="ECO:0000259" key="1">
    <source>
        <dbReference type="Pfam" id="PF01909"/>
    </source>
</evidence>
<dbReference type="Pfam" id="PF01909">
    <property type="entry name" value="NTP_transf_2"/>
    <property type="match status" value="1"/>
</dbReference>